<name>A0A3S5CII7_9PLAT</name>
<keyword evidence="2" id="KW-1185">Reference proteome</keyword>
<evidence type="ECO:0000313" key="1">
    <source>
        <dbReference type="EMBL" id="VEL24274.1"/>
    </source>
</evidence>
<protein>
    <submittedName>
        <fullName evidence="1">Uncharacterized protein</fullName>
    </submittedName>
</protein>
<reference evidence="1" key="1">
    <citation type="submission" date="2018-11" db="EMBL/GenBank/DDBJ databases">
        <authorList>
            <consortium name="Pathogen Informatics"/>
        </authorList>
    </citation>
    <scope>NUCLEOTIDE SEQUENCE</scope>
</reference>
<dbReference type="AlphaFoldDB" id="A0A3S5CII7"/>
<dbReference type="Proteomes" id="UP000784294">
    <property type="component" value="Unassembled WGS sequence"/>
</dbReference>
<dbReference type="EMBL" id="CAAALY010066853">
    <property type="protein sequence ID" value="VEL24274.1"/>
    <property type="molecule type" value="Genomic_DNA"/>
</dbReference>
<proteinExistence type="predicted"/>
<sequence length="78" mass="8314">MEGLRLVPCPDYPSLSPRVVARMCVSRGGNAALGHLEAPLLTPIYPGSEPASQGVIASYHAFRRILSSRILVSTSPKP</sequence>
<gene>
    <name evidence="1" type="ORF">PXEA_LOCUS17714</name>
</gene>
<comment type="caution">
    <text evidence="1">The sequence shown here is derived from an EMBL/GenBank/DDBJ whole genome shotgun (WGS) entry which is preliminary data.</text>
</comment>
<accession>A0A3S5CII7</accession>
<organism evidence="1 2">
    <name type="scientific">Protopolystoma xenopodis</name>
    <dbReference type="NCBI Taxonomy" id="117903"/>
    <lineage>
        <taxon>Eukaryota</taxon>
        <taxon>Metazoa</taxon>
        <taxon>Spiralia</taxon>
        <taxon>Lophotrochozoa</taxon>
        <taxon>Platyhelminthes</taxon>
        <taxon>Monogenea</taxon>
        <taxon>Polyopisthocotylea</taxon>
        <taxon>Polystomatidea</taxon>
        <taxon>Polystomatidae</taxon>
        <taxon>Protopolystoma</taxon>
    </lineage>
</organism>
<evidence type="ECO:0000313" key="2">
    <source>
        <dbReference type="Proteomes" id="UP000784294"/>
    </source>
</evidence>